<gene>
    <name evidence="1" type="ORF">J2S02_005149</name>
</gene>
<evidence type="ECO:0000313" key="1">
    <source>
        <dbReference type="EMBL" id="MDQ0228746.1"/>
    </source>
</evidence>
<name>A0ABT9Z8Z9_9BACI</name>
<comment type="caution">
    <text evidence="1">The sequence shown here is derived from an EMBL/GenBank/DDBJ whole genome shotgun (WGS) entry which is preliminary data.</text>
</comment>
<dbReference type="RefSeq" id="WP_379000468.1">
    <property type="nucleotide sequence ID" value="NZ_JBHSNR010000025.1"/>
</dbReference>
<accession>A0ABT9Z8Z9</accession>
<proteinExistence type="predicted"/>
<dbReference type="Proteomes" id="UP001232245">
    <property type="component" value="Unassembled WGS sequence"/>
</dbReference>
<evidence type="ECO:0000313" key="2">
    <source>
        <dbReference type="Proteomes" id="UP001232245"/>
    </source>
</evidence>
<reference evidence="1 2" key="1">
    <citation type="submission" date="2023-07" db="EMBL/GenBank/DDBJ databases">
        <title>Genomic Encyclopedia of Type Strains, Phase IV (KMG-IV): sequencing the most valuable type-strain genomes for metagenomic binning, comparative biology and taxonomic classification.</title>
        <authorList>
            <person name="Goeker M."/>
        </authorList>
    </citation>
    <scope>NUCLEOTIDE SEQUENCE [LARGE SCALE GENOMIC DNA]</scope>
    <source>
        <strain evidence="1 2">DSM 17723</strain>
    </source>
</reference>
<protein>
    <submittedName>
        <fullName evidence="1">Uncharacterized protein</fullName>
    </submittedName>
</protein>
<dbReference type="EMBL" id="JAUSTZ010000038">
    <property type="protein sequence ID" value="MDQ0228746.1"/>
    <property type="molecule type" value="Genomic_DNA"/>
</dbReference>
<sequence length="62" mass="7264">MKLVEFGGFKVKKLNKFFSELPMNNKAIENSSKRVPFLINRYVIGTNGMRIYRSKYFEGVNI</sequence>
<keyword evidence="2" id="KW-1185">Reference proteome</keyword>
<organism evidence="1 2">
    <name type="scientific">Metabacillus niabensis</name>
    <dbReference type="NCBI Taxonomy" id="324854"/>
    <lineage>
        <taxon>Bacteria</taxon>
        <taxon>Bacillati</taxon>
        <taxon>Bacillota</taxon>
        <taxon>Bacilli</taxon>
        <taxon>Bacillales</taxon>
        <taxon>Bacillaceae</taxon>
        <taxon>Metabacillus</taxon>
    </lineage>
</organism>